<accession>A0ABR3ACI7</accession>
<feature type="compositionally biased region" description="Low complexity" evidence="1">
    <location>
        <begin position="327"/>
        <end position="346"/>
    </location>
</feature>
<feature type="compositionally biased region" description="Pro residues" evidence="1">
    <location>
        <begin position="279"/>
        <end position="295"/>
    </location>
</feature>
<comment type="caution">
    <text evidence="2">The sequence shown here is derived from an EMBL/GenBank/DDBJ whole genome shotgun (WGS) entry which is preliminary data.</text>
</comment>
<name>A0ABR3ACI7_9AGAR</name>
<reference evidence="2 3" key="1">
    <citation type="submission" date="2024-05" db="EMBL/GenBank/DDBJ databases">
        <title>A draft genome resource for the thread blight pathogen Marasmius tenuissimus strain MS-2.</title>
        <authorList>
            <person name="Yulfo-Soto G.E."/>
            <person name="Baruah I.K."/>
            <person name="Amoako-Attah I."/>
            <person name="Bukari Y."/>
            <person name="Meinhardt L.W."/>
            <person name="Bailey B.A."/>
            <person name="Cohen S.P."/>
        </authorList>
    </citation>
    <scope>NUCLEOTIDE SEQUENCE [LARGE SCALE GENOMIC DNA]</scope>
    <source>
        <strain evidence="2 3">MS-2</strain>
    </source>
</reference>
<feature type="compositionally biased region" description="Polar residues" evidence="1">
    <location>
        <begin position="309"/>
        <end position="319"/>
    </location>
</feature>
<sequence>MPRATRNMERHTQLPQLTPLGRGSRVVYDADTIPNSEDASPECLEPLSGGYGNPQLKPQSSDTTELQTPFPHTSPHNTPFRLNLDGARRRTKSKSHPATSGNTPTTRSQALKASPSCPHLAKSVEAVRSTRLPNISVPCTRLVRNLVKNTKSPGSASAKGREPYFEIVTPATFNLTFEGVVGKEDEQGDLGDGSSDGGSVLLIEREVSSSPLRSNAEFPDSPPVPSGPSHTDGYRDATSVGQVEAPLPNPHSRPASPEPLSREESSSSSPVHSVEEPVRTPPPRSAPLLSQPPPRSASLLSQPPPRSASLPSQRTTKSDPTPLDAKPTCAHPASAPPTTTTIPKAPLSSPSLDTTVQRKKPRPLPTPPTRQQAPTRSYTIPLPTRPNVERDLPPIPVS</sequence>
<gene>
    <name evidence="2" type="ORF">AAF712_001781</name>
</gene>
<dbReference type="Proteomes" id="UP001437256">
    <property type="component" value="Unassembled WGS sequence"/>
</dbReference>
<evidence type="ECO:0000313" key="2">
    <source>
        <dbReference type="EMBL" id="KAL0071215.1"/>
    </source>
</evidence>
<dbReference type="EMBL" id="JBBXMP010000004">
    <property type="protein sequence ID" value="KAL0071215.1"/>
    <property type="molecule type" value="Genomic_DNA"/>
</dbReference>
<feature type="region of interest" description="Disordered" evidence="1">
    <location>
        <begin position="209"/>
        <end position="398"/>
    </location>
</feature>
<feature type="compositionally biased region" description="Polar residues" evidence="1">
    <location>
        <begin position="56"/>
        <end position="77"/>
    </location>
</feature>
<protein>
    <submittedName>
        <fullName evidence="2">Uncharacterized protein</fullName>
    </submittedName>
</protein>
<evidence type="ECO:0000256" key="1">
    <source>
        <dbReference type="SAM" id="MobiDB-lite"/>
    </source>
</evidence>
<proteinExistence type="predicted"/>
<feature type="compositionally biased region" description="Basic and acidic residues" evidence="1">
    <location>
        <begin position="1"/>
        <end position="12"/>
    </location>
</feature>
<feature type="region of interest" description="Disordered" evidence="1">
    <location>
        <begin position="1"/>
        <end position="115"/>
    </location>
</feature>
<feature type="compositionally biased region" description="Polar residues" evidence="1">
    <location>
        <begin position="96"/>
        <end position="111"/>
    </location>
</feature>
<organism evidence="2 3">
    <name type="scientific">Marasmius tenuissimus</name>
    <dbReference type="NCBI Taxonomy" id="585030"/>
    <lineage>
        <taxon>Eukaryota</taxon>
        <taxon>Fungi</taxon>
        <taxon>Dikarya</taxon>
        <taxon>Basidiomycota</taxon>
        <taxon>Agaricomycotina</taxon>
        <taxon>Agaricomycetes</taxon>
        <taxon>Agaricomycetidae</taxon>
        <taxon>Agaricales</taxon>
        <taxon>Marasmiineae</taxon>
        <taxon>Marasmiaceae</taxon>
        <taxon>Marasmius</taxon>
    </lineage>
</organism>
<keyword evidence="3" id="KW-1185">Reference proteome</keyword>
<evidence type="ECO:0000313" key="3">
    <source>
        <dbReference type="Proteomes" id="UP001437256"/>
    </source>
</evidence>